<reference evidence="2 3" key="1">
    <citation type="submission" date="2016-10" db="EMBL/GenBank/DDBJ databases">
        <authorList>
            <person name="de Groot N.N."/>
        </authorList>
    </citation>
    <scope>NUCLEOTIDE SEQUENCE [LARGE SCALE GENOMIC DNA]</scope>
    <source>
        <strain>GEY</strain>
        <strain evidence="3">DSM 9560</strain>
    </source>
</reference>
<feature type="transmembrane region" description="Helical" evidence="1">
    <location>
        <begin position="70"/>
        <end position="92"/>
    </location>
</feature>
<organism evidence="2 3">
    <name type="scientific">Thermoflexibacter ruber</name>
    <dbReference type="NCBI Taxonomy" id="1003"/>
    <lineage>
        <taxon>Bacteria</taxon>
        <taxon>Pseudomonadati</taxon>
        <taxon>Bacteroidota</taxon>
        <taxon>Cytophagia</taxon>
        <taxon>Cytophagales</taxon>
        <taxon>Thermoflexibacteraceae</taxon>
        <taxon>Thermoflexibacter</taxon>
    </lineage>
</organism>
<keyword evidence="3" id="KW-1185">Reference proteome</keyword>
<feature type="transmembrane region" description="Helical" evidence="1">
    <location>
        <begin position="442"/>
        <end position="463"/>
    </location>
</feature>
<evidence type="ECO:0000313" key="2">
    <source>
        <dbReference type="EMBL" id="SFF31920.1"/>
    </source>
</evidence>
<dbReference type="EMBL" id="FONY01000025">
    <property type="protein sequence ID" value="SFF31920.1"/>
    <property type="molecule type" value="Genomic_DNA"/>
</dbReference>
<keyword evidence="1" id="KW-1133">Transmembrane helix</keyword>
<keyword evidence="1" id="KW-0812">Transmembrane</keyword>
<accession>A0A1I2HRG7</accession>
<keyword evidence="1" id="KW-0472">Membrane</keyword>
<proteinExistence type="predicted"/>
<feature type="transmembrane region" description="Helical" evidence="1">
    <location>
        <begin position="12"/>
        <end position="29"/>
    </location>
</feature>
<dbReference type="OrthoDB" id="2489132at2"/>
<feature type="transmembrane region" description="Helical" evidence="1">
    <location>
        <begin position="373"/>
        <end position="392"/>
    </location>
</feature>
<dbReference type="AlphaFoldDB" id="A0A1I2HRG7"/>
<name>A0A1I2HRG7_9BACT</name>
<dbReference type="STRING" id="1003.SAMN04488541_102560"/>
<feature type="transmembrane region" description="Helical" evidence="1">
    <location>
        <begin position="98"/>
        <end position="120"/>
    </location>
</feature>
<feature type="transmembrane region" description="Helical" evidence="1">
    <location>
        <begin position="343"/>
        <end position="361"/>
    </location>
</feature>
<gene>
    <name evidence="2" type="ORF">SAMN04488541_102560</name>
</gene>
<sequence length="464" mass="54696">MQIAKIKIALKVLLLFVAVFALYQIYFFANELFSNDFYNYIFYPEKSLLITQVSALSFRNNLTELYRGSLNGVVFYTCLLISCIFFLIFLRFRSTENFLWTTSWTLTVTFIVGTILLYWITMHYTSNQDLDIFISDKDALRGFQNHQQHLAEQSKLSAPTFIKTGIFIQSLQFNTANDVVITCYVWQKYEHNKHDTAKIGVGFVFPEATEINIQQAYVKTYEDFTVYGWDVETTIRETFIYKNYPFDVQNIWVRMWHKNFGDNIILVPDFDAYKSIEAAKKMGIEKNIVLNGWEITETFFAYKNHEYNTNFGMRGYAGAEGSPELYYCIIVQRYFLTAFISELLPILTVLFILFICAGIAHDEAQDDFFKFNIMELLSLVAAMLFVIILLQIDLRRKFSSSEILYIEYFYFMLYFVIFGILFNYILLNHFKYLRVVQYGDNILIKVSILPFSFAYILYITYLIF</sequence>
<evidence type="ECO:0000256" key="1">
    <source>
        <dbReference type="SAM" id="Phobius"/>
    </source>
</evidence>
<evidence type="ECO:0000313" key="3">
    <source>
        <dbReference type="Proteomes" id="UP000199513"/>
    </source>
</evidence>
<dbReference type="Proteomes" id="UP000199513">
    <property type="component" value="Unassembled WGS sequence"/>
</dbReference>
<protein>
    <submittedName>
        <fullName evidence="2">Uncharacterized protein</fullName>
    </submittedName>
</protein>
<feature type="transmembrane region" description="Helical" evidence="1">
    <location>
        <begin position="404"/>
        <end position="427"/>
    </location>
</feature>
<dbReference type="RefSeq" id="WP_091546847.1">
    <property type="nucleotide sequence ID" value="NZ_FONY01000025.1"/>
</dbReference>